<name>A0A2K1JW68_PHYPA</name>
<dbReference type="PaxDb" id="3218-PP1S138_166V6.1"/>
<dbReference type="Pfam" id="PF23209">
    <property type="entry name" value="IDM1_C"/>
    <property type="match status" value="1"/>
</dbReference>
<evidence type="ECO:0000259" key="8">
    <source>
        <dbReference type="PROSITE" id="PS50016"/>
    </source>
</evidence>
<dbReference type="GO" id="GO:0045944">
    <property type="term" value="P:positive regulation of transcription by RNA polymerase II"/>
    <property type="evidence" value="ECO:0000318"/>
    <property type="project" value="GO_Central"/>
</dbReference>
<feature type="domain" description="PHD-type" evidence="8">
    <location>
        <begin position="322"/>
        <end position="371"/>
    </location>
</feature>
<dbReference type="InterPro" id="IPR001965">
    <property type="entry name" value="Znf_PHD"/>
</dbReference>
<dbReference type="PROSITE" id="PS50016">
    <property type="entry name" value="ZF_PHD_2"/>
    <property type="match status" value="1"/>
</dbReference>
<dbReference type="GO" id="GO:0000977">
    <property type="term" value="F:RNA polymerase II transcription regulatory region sequence-specific DNA binding"/>
    <property type="evidence" value="ECO:0000318"/>
    <property type="project" value="GO_Central"/>
</dbReference>
<keyword evidence="3 6" id="KW-0863">Zinc-finger</keyword>
<dbReference type="Gramene" id="Pp3c11_24730V3.1">
    <property type="protein sequence ID" value="Pp3c11_24730V3.1"/>
    <property type="gene ID" value="Pp3c11_24730"/>
</dbReference>
<dbReference type="GO" id="GO:0003682">
    <property type="term" value="F:chromatin binding"/>
    <property type="evidence" value="ECO:0000318"/>
    <property type="project" value="GO_Central"/>
</dbReference>
<dbReference type="PANTHER" id="PTHR47025">
    <property type="entry name" value="AUTOIMMUNE REGULATOR"/>
    <property type="match status" value="1"/>
</dbReference>
<dbReference type="EnsemblPlants" id="Pp3c11_24730V3.3">
    <property type="protein sequence ID" value="Pp3c11_24730V3.3"/>
    <property type="gene ID" value="Pp3c11_24730"/>
</dbReference>
<feature type="compositionally biased region" description="Low complexity" evidence="7">
    <location>
        <begin position="185"/>
        <end position="196"/>
    </location>
</feature>
<dbReference type="EMBL" id="ABEU02000011">
    <property type="protein sequence ID" value="PNR45764.1"/>
    <property type="molecule type" value="Genomic_DNA"/>
</dbReference>
<feature type="compositionally biased region" description="Basic and acidic residues" evidence="7">
    <location>
        <begin position="100"/>
        <end position="111"/>
    </location>
</feature>
<dbReference type="SUPFAM" id="SSF55729">
    <property type="entry name" value="Acyl-CoA N-acyltransferases (Nat)"/>
    <property type="match status" value="1"/>
</dbReference>
<evidence type="ECO:0000259" key="9">
    <source>
        <dbReference type="PROSITE" id="PS51186"/>
    </source>
</evidence>
<comment type="subcellular location">
    <subcellularLocation>
        <location evidence="1">Nucleus</location>
    </subcellularLocation>
</comment>
<reference evidence="10 12" key="2">
    <citation type="journal article" date="2018" name="Plant J.">
        <title>The Physcomitrella patens chromosome-scale assembly reveals moss genome structure and evolution.</title>
        <authorList>
            <person name="Lang D."/>
            <person name="Ullrich K.K."/>
            <person name="Murat F."/>
            <person name="Fuchs J."/>
            <person name="Jenkins J."/>
            <person name="Haas F.B."/>
            <person name="Piednoel M."/>
            <person name="Gundlach H."/>
            <person name="Van Bel M."/>
            <person name="Meyberg R."/>
            <person name="Vives C."/>
            <person name="Morata J."/>
            <person name="Symeonidi A."/>
            <person name="Hiss M."/>
            <person name="Muchero W."/>
            <person name="Kamisugi Y."/>
            <person name="Saleh O."/>
            <person name="Blanc G."/>
            <person name="Decker E.L."/>
            <person name="van Gessel N."/>
            <person name="Grimwood J."/>
            <person name="Hayes R.D."/>
            <person name="Graham S.W."/>
            <person name="Gunter L.E."/>
            <person name="McDaniel S.F."/>
            <person name="Hoernstein S.N.W."/>
            <person name="Larsson A."/>
            <person name="Li F.W."/>
            <person name="Perroud P.F."/>
            <person name="Phillips J."/>
            <person name="Ranjan P."/>
            <person name="Rokshar D.S."/>
            <person name="Rothfels C.J."/>
            <person name="Schneider L."/>
            <person name="Shu S."/>
            <person name="Stevenson D.W."/>
            <person name="Thummler F."/>
            <person name="Tillich M."/>
            <person name="Villarreal Aguilar J.C."/>
            <person name="Widiez T."/>
            <person name="Wong G.K."/>
            <person name="Wymore A."/>
            <person name="Zhang Y."/>
            <person name="Zimmer A.D."/>
            <person name="Quatrano R.S."/>
            <person name="Mayer K.F.X."/>
            <person name="Goodstein D."/>
            <person name="Casacuberta J.M."/>
            <person name="Vandepoele K."/>
            <person name="Reski R."/>
            <person name="Cuming A.C."/>
            <person name="Tuskan G.A."/>
            <person name="Maumus F."/>
            <person name="Salse J."/>
            <person name="Schmutz J."/>
            <person name="Rensing S.A."/>
        </authorList>
    </citation>
    <scope>NUCLEOTIDE SEQUENCE [LARGE SCALE GENOMIC DNA]</scope>
    <source>
        <strain evidence="11 12">cv. Gransden 2004</strain>
    </source>
</reference>
<feature type="region of interest" description="Disordered" evidence="7">
    <location>
        <begin position="382"/>
        <end position="402"/>
    </location>
</feature>
<keyword evidence="12" id="KW-1185">Reference proteome</keyword>
<evidence type="ECO:0000256" key="3">
    <source>
        <dbReference type="ARBA" id="ARBA00022771"/>
    </source>
</evidence>
<dbReference type="GO" id="GO:0005634">
    <property type="term" value="C:nucleus"/>
    <property type="evidence" value="ECO:0000318"/>
    <property type="project" value="GO_Central"/>
</dbReference>
<dbReference type="InterPro" id="IPR019786">
    <property type="entry name" value="Zinc_finger_PHD-type_CS"/>
</dbReference>
<accession>A0A2K1JW68</accession>
<dbReference type="Proteomes" id="UP000006727">
    <property type="component" value="Chromosome 11"/>
</dbReference>
<dbReference type="InterPro" id="IPR019787">
    <property type="entry name" value="Znf_PHD-finger"/>
</dbReference>
<dbReference type="PROSITE" id="PS01359">
    <property type="entry name" value="ZF_PHD_1"/>
    <property type="match status" value="1"/>
</dbReference>
<feature type="domain" description="N-acetyltransferase" evidence="9">
    <location>
        <begin position="646"/>
        <end position="799"/>
    </location>
</feature>
<dbReference type="GO" id="GO:0008270">
    <property type="term" value="F:zinc ion binding"/>
    <property type="evidence" value="ECO:0007669"/>
    <property type="project" value="UniProtKB-KW"/>
</dbReference>
<dbReference type="PROSITE" id="PS51186">
    <property type="entry name" value="GNAT"/>
    <property type="match status" value="1"/>
</dbReference>
<dbReference type="Gramene" id="Pp3c11_24730V3.3">
    <property type="protein sequence ID" value="Pp3c11_24730V3.3"/>
    <property type="gene ID" value="Pp3c11_24730"/>
</dbReference>
<feature type="compositionally biased region" description="Polar residues" evidence="7">
    <location>
        <begin position="74"/>
        <end position="87"/>
    </location>
</feature>
<evidence type="ECO:0000313" key="10">
    <source>
        <dbReference type="EMBL" id="PNR45764.1"/>
    </source>
</evidence>
<evidence type="ECO:0000256" key="6">
    <source>
        <dbReference type="PROSITE-ProRule" id="PRU00146"/>
    </source>
</evidence>
<dbReference type="InParanoid" id="A0A2K1JW68"/>
<evidence type="ECO:0000256" key="2">
    <source>
        <dbReference type="ARBA" id="ARBA00022723"/>
    </source>
</evidence>
<dbReference type="InterPro" id="IPR032308">
    <property type="entry name" value="TDBD"/>
</dbReference>
<dbReference type="Gramene" id="Pp3c11_24730V3.2">
    <property type="protein sequence ID" value="Pp3c11_24730V3.2"/>
    <property type="gene ID" value="Pp3c11_24730"/>
</dbReference>
<dbReference type="GO" id="GO:0016747">
    <property type="term" value="F:acyltransferase activity, transferring groups other than amino-acyl groups"/>
    <property type="evidence" value="ECO:0007669"/>
    <property type="project" value="InterPro"/>
</dbReference>
<dbReference type="InterPro" id="IPR013083">
    <property type="entry name" value="Znf_RING/FYVE/PHD"/>
</dbReference>
<reference evidence="10 12" key="1">
    <citation type="journal article" date="2008" name="Science">
        <title>The Physcomitrella genome reveals evolutionary insights into the conquest of land by plants.</title>
        <authorList>
            <person name="Rensing S."/>
            <person name="Lang D."/>
            <person name="Zimmer A."/>
            <person name="Terry A."/>
            <person name="Salamov A."/>
            <person name="Shapiro H."/>
            <person name="Nishiyama T."/>
            <person name="Perroud P.-F."/>
            <person name="Lindquist E."/>
            <person name="Kamisugi Y."/>
            <person name="Tanahashi T."/>
            <person name="Sakakibara K."/>
            <person name="Fujita T."/>
            <person name="Oishi K."/>
            <person name="Shin-I T."/>
            <person name="Kuroki Y."/>
            <person name="Toyoda A."/>
            <person name="Suzuki Y."/>
            <person name="Hashimoto A."/>
            <person name="Yamaguchi K."/>
            <person name="Sugano A."/>
            <person name="Kohara Y."/>
            <person name="Fujiyama A."/>
            <person name="Anterola A."/>
            <person name="Aoki S."/>
            <person name="Ashton N."/>
            <person name="Barbazuk W.B."/>
            <person name="Barker E."/>
            <person name="Bennetzen J."/>
            <person name="Bezanilla M."/>
            <person name="Blankenship R."/>
            <person name="Cho S.H."/>
            <person name="Dutcher S."/>
            <person name="Estelle M."/>
            <person name="Fawcett J.A."/>
            <person name="Gundlach H."/>
            <person name="Hanada K."/>
            <person name="Heyl A."/>
            <person name="Hicks K.A."/>
            <person name="Hugh J."/>
            <person name="Lohr M."/>
            <person name="Mayer K."/>
            <person name="Melkozernov A."/>
            <person name="Murata T."/>
            <person name="Nelson D."/>
            <person name="Pils B."/>
            <person name="Prigge M."/>
            <person name="Reiss B."/>
            <person name="Renner T."/>
            <person name="Rombauts S."/>
            <person name="Rushton P."/>
            <person name="Sanderfoot A."/>
            <person name="Schween G."/>
            <person name="Shiu S.-H."/>
            <person name="Stueber K."/>
            <person name="Theodoulou F.L."/>
            <person name="Tu H."/>
            <person name="Van de Peer Y."/>
            <person name="Verrier P.J."/>
            <person name="Waters E."/>
            <person name="Wood A."/>
            <person name="Yang L."/>
            <person name="Cove D."/>
            <person name="Cuming A."/>
            <person name="Hasebe M."/>
            <person name="Lucas S."/>
            <person name="Mishler D.B."/>
            <person name="Reski R."/>
            <person name="Grigoriev I."/>
            <person name="Quatrano R.S."/>
            <person name="Boore J.L."/>
        </authorList>
    </citation>
    <scope>NUCLEOTIDE SEQUENCE [LARGE SCALE GENOMIC DNA]</scope>
    <source>
        <strain evidence="11 12">cv. Gransden 2004</strain>
    </source>
</reference>
<dbReference type="EnsemblPlants" id="Pp3c11_24730V3.1">
    <property type="protein sequence ID" value="Pp3c11_24730V3.1"/>
    <property type="gene ID" value="Pp3c11_24730"/>
</dbReference>
<sequence length="832" mass="90541">MGAQRSPEEDVDDLDIVVDISRDSKVSRTAPSRPVNKETAMDESDSEPLQRTCSSSGTTGTSVGTHGGSEGHNQEVSRNMMEENNQESLRDSPVKATVDSARKMDSHEGDKASPTNNRGPSDGRLLNGVSEESDTPVKQKTGRKRKKTVHYRNSRVPHAIPTLESESDKESDSSEKQEGAEELPSRSAPGSRSSASKLKAMVPIGNKLTKPPRNAKELMATGLLEGHYVHCSCRGEQLTGIFQDMGVVCNCRICKGTQVVSISAFEAHSGSTSHHPSDNIYLENGKNLRDILSAGQESADCGDNILRALQHAIGEIQGISKEMTCVKCGKHEGGEFISCKGAKCSAAYHAECVGVKSPHLEDWFCAKCEKTQARKPQPLLKVKRSPAGTDKEDARSKGKEQTMIARSARDAHLHKALFLPGGLADGTELGYYARNQCILKGVKQGGGICCSCCNQEITCSAFERHARCEARQNPYGSILLADGRSLKDMCKELADQSKLGNRAIQVPRNGNVKPCPGCGKQGDLESCQGCKSAWCPNCANQFSGLGQKIPCKISQLFEKLLCGREYHVGCLRESGMEDELPEADWYCQPDCQQIVQILSQLVANGPESLSESIVSELLESRQHQQGVIEMAESNSPVFGWQILHGVNNNSVNARTLAQAVDVFTECSDSIEDAPSGQNMIPLMVKSQNFKDFDFGGIYCVVLKLNEKVVSTALLQIFGREAAEVPLIATSVGHQGQGFCKALLTTIERLLGVLNVKCLVLPSAKDAESVWINEFGFSRMDDAQLKQLRSAMRLMTFTDTSMLVKPITVVTLEKPISLGKFDKSSNHWGAKRR</sequence>
<dbReference type="PANTHER" id="PTHR47025:SF2">
    <property type="entry name" value="AUTOIMMUNE REGULATOR"/>
    <property type="match status" value="1"/>
</dbReference>
<evidence type="ECO:0000256" key="7">
    <source>
        <dbReference type="SAM" id="MobiDB-lite"/>
    </source>
</evidence>
<dbReference type="InterPro" id="IPR011011">
    <property type="entry name" value="Znf_FYVE_PHD"/>
</dbReference>
<feature type="compositionally biased region" description="Low complexity" evidence="7">
    <location>
        <begin position="52"/>
        <end position="64"/>
    </location>
</feature>
<feature type="compositionally biased region" description="Basic residues" evidence="7">
    <location>
        <begin position="140"/>
        <end position="155"/>
    </location>
</feature>
<feature type="region of interest" description="Disordered" evidence="7">
    <location>
        <begin position="1"/>
        <end position="199"/>
    </location>
</feature>
<evidence type="ECO:0008006" key="13">
    <source>
        <dbReference type="Google" id="ProtNLM"/>
    </source>
</evidence>
<dbReference type="InterPro" id="IPR056511">
    <property type="entry name" value="IDM1_C"/>
</dbReference>
<dbReference type="InterPro" id="IPR016181">
    <property type="entry name" value="Acyl_CoA_acyltransferase"/>
</dbReference>
<dbReference type="GO" id="GO:0042393">
    <property type="term" value="F:histone binding"/>
    <property type="evidence" value="ECO:0000318"/>
    <property type="project" value="GO_Central"/>
</dbReference>
<organism evidence="10">
    <name type="scientific">Physcomitrium patens</name>
    <name type="common">Spreading-leaved earth moss</name>
    <name type="synonym">Physcomitrella patens</name>
    <dbReference type="NCBI Taxonomy" id="3218"/>
    <lineage>
        <taxon>Eukaryota</taxon>
        <taxon>Viridiplantae</taxon>
        <taxon>Streptophyta</taxon>
        <taxon>Embryophyta</taxon>
        <taxon>Bryophyta</taxon>
        <taxon>Bryophytina</taxon>
        <taxon>Bryopsida</taxon>
        <taxon>Funariidae</taxon>
        <taxon>Funariales</taxon>
        <taxon>Funariaceae</taxon>
        <taxon>Physcomitrium</taxon>
    </lineage>
</organism>
<reference evidence="11" key="3">
    <citation type="submission" date="2020-12" db="UniProtKB">
        <authorList>
            <consortium name="EnsemblPlants"/>
        </authorList>
    </citation>
    <scope>IDENTIFICATION</scope>
</reference>
<dbReference type="Gene3D" id="3.30.40.10">
    <property type="entry name" value="Zinc/RING finger domain, C3HC4 (zinc finger)"/>
    <property type="match status" value="2"/>
</dbReference>
<dbReference type="EnsemblPlants" id="Pp3c11_24730V3.2">
    <property type="protein sequence ID" value="Pp3c11_24730V3.2"/>
    <property type="gene ID" value="Pp3c11_24730"/>
</dbReference>
<dbReference type="SUPFAM" id="SSF57903">
    <property type="entry name" value="FYVE/PHD zinc finger"/>
    <property type="match status" value="1"/>
</dbReference>
<dbReference type="Pfam" id="PF16135">
    <property type="entry name" value="TDBD"/>
    <property type="match status" value="2"/>
</dbReference>
<evidence type="ECO:0000256" key="4">
    <source>
        <dbReference type="ARBA" id="ARBA00022833"/>
    </source>
</evidence>
<dbReference type="SMART" id="SM00249">
    <property type="entry name" value="PHD"/>
    <property type="match status" value="2"/>
</dbReference>
<gene>
    <name evidence="10" type="ORF">PHYPA_015535</name>
</gene>
<keyword evidence="2" id="KW-0479">Metal-binding</keyword>
<keyword evidence="5" id="KW-0539">Nucleus</keyword>
<proteinExistence type="predicted"/>
<protein>
    <recommendedName>
        <fullName evidence="13">PHD-type domain-containing protein</fullName>
    </recommendedName>
</protein>
<dbReference type="STRING" id="3218.A0A2K1JW68"/>
<evidence type="ECO:0000256" key="1">
    <source>
        <dbReference type="ARBA" id="ARBA00004123"/>
    </source>
</evidence>
<feature type="compositionally biased region" description="Basic and acidic residues" evidence="7">
    <location>
        <begin position="389"/>
        <end position="400"/>
    </location>
</feature>
<feature type="compositionally biased region" description="Basic and acidic residues" evidence="7">
    <location>
        <begin position="166"/>
        <end position="179"/>
    </location>
</feature>
<evidence type="ECO:0000313" key="12">
    <source>
        <dbReference type="Proteomes" id="UP000006727"/>
    </source>
</evidence>
<evidence type="ECO:0000256" key="5">
    <source>
        <dbReference type="ARBA" id="ARBA00023242"/>
    </source>
</evidence>
<dbReference type="AlphaFoldDB" id="A0A2K1JW68"/>
<dbReference type="Gene3D" id="3.40.630.30">
    <property type="match status" value="1"/>
</dbReference>
<evidence type="ECO:0000313" key="11">
    <source>
        <dbReference type="EnsemblPlants" id="Pp3c11_24730V3.1"/>
    </source>
</evidence>
<keyword evidence="4" id="KW-0862">Zinc</keyword>
<dbReference type="InterPro" id="IPR000182">
    <property type="entry name" value="GNAT_dom"/>
</dbReference>